<protein>
    <recommendedName>
        <fullName evidence="5">CU044_5270 family protein</fullName>
    </recommendedName>
</protein>
<keyword evidence="2" id="KW-0472">Membrane</keyword>
<feature type="transmembrane region" description="Helical" evidence="2">
    <location>
        <begin position="42"/>
        <end position="62"/>
    </location>
</feature>
<sequence length="305" mass="31802">MDEDLQAVATLLDTAEPTTEVIDDGRRRLQRATLRRPRPGRWAMGVGATAVVAAGAVVAVAVTSGPSAPTGGSTTGGPRTPATSTVSGGQNVLLAAATTAADTPDATGTYWHVKLTYGSGSADETWRSRDGRLWVRGDKTHGTVVALPMKTPMRLAGTAISVPELRSLPQNATALRAWITKAVEHNAADGSVRTSGGKLSAAQRSELVVDSLTSLVSQLPAPERVRAAAFRVLATRPGVRDLGRVDGGRAISFPAGDHTARLVIDPKTARVRGTNFVVTADGTEVWLSASRAATVTGEWTDTLPR</sequence>
<gene>
    <name evidence="3" type="ORF">Asera_02050</name>
</gene>
<keyword evidence="2" id="KW-1133">Transmembrane helix</keyword>
<dbReference type="OrthoDB" id="3532098at2"/>
<evidence type="ECO:0000256" key="1">
    <source>
        <dbReference type="SAM" id="MobiDB-lite"/>
    </source>
</evidence>
<evidence type="ECO:0000256" key="2">
    <source>
        <dbReference type="SAM" id="Phobius"/>
    </source>
</evidence>
<dbReference type="KEGG" id="aser:Asera_02050"/>
<dbReference type="Proteomes" id="UP000680750">
    <property type="component" value="Chromosome"/>
</dbReference>
<name>A0A810KTD6_9ACTN</name>
<evidence type="ECO:0000313" key="4">
    <source>
        <dbReference type="Proteomes" id="UP000680750"/>
    </source>
</evidence>
<dbReference type="InterPro" id="IPR047789">
    <property type="entry name" value="CU044_5270-like"/>
</dbReference>
<evidence type="ECO:0008006" key="5">
    <source>
        <dbReference type="Google" id="ProtNLM"/>
    </source>
</evidence>
<dbReference type="AlphaFoldDB" id="A0A810KTD6"/>
<keyword evidence="2" id="KW-0812">Transmembrane</keyword>
<feature type="region of interest" description="Disordered" evidence="1">
    <location>
        <begin position="65"/>
        <end position="86"/>
    </location>
</feature>
<dbReference type="NCBIfam" id="NF038083">
    <property type="entry name" value="CU044_5270_fam"/>
    <property type="match status" value="1"/>
</dbReference>
<dbReference type="EMBL" id="AP023354">
    <property type="protein sequence ID" value="BCJ26097.1"/>
    <property type="molecule type" value="Genomic_DNA"/>
</dbReference>
<keyword evidence="4" id="KW-1185">Reference proteome</keyword>
<evidence type="ECO:0000313" key="3">
    <source>
        <dbReference type="EMBL" id="BCJ26097.1"/>
    </source>
</evidence>
<dbReference type="RefSeq" id="WP_030444850.1">
    <property type="nucleotide sequence ID" value="NZ_AP023354.1"/>
</dbReference>
<proteinExistence type="predicted"/>
<accession>A0A810KTD6</accession>
<reference evidence="3" key="1">
    <citation type="submission" date="2020-08" db="EMBL/GenBank/DDBJ databases">
        <title>Whole genome shotgun sequence of Actinocatenispora sera NBRC 101916.</title>
        <authorList>
            <person name="Komaki H."/>
            <person name="Tamura T."/>
        </authorList>
    </citation>
    <scope>NUCLEOTIDE SEQUENCE</scope>
    <source>
        <strain evidence="3">NBRC 101916</strain>
    </source>
</reference>
<feature type="compositionally biased region" description="Low complexity" evidence="1">
    <location>
        <begin position="65"/>
        <end position="85"/>
    </location>
</feature>
<organism evidence="3 4">
    <name type="scientific">Actinocatenispora sera</name>
    <dbReference type="NCBI Taxonomy" id="390989"/>
    <lineage>
        <taxon>Bacteria</taxon>
        <taxon>Bacillati</taxon>
        <taxon>Actinomycetota</taxon>
        <taxon>Actinomycetes</taxon>
        <taxon>Micromonosporales</taxon>
        <taxon>Micromonosporaceae</taxon>
        <taxon>Actinocatenispora</taxon>
    </lineage>
</organism>